<dbReference type="GO" id="GO:0000027">
    <property type="term" value="P:ribosomal large subunit assembly"/>
    <property type="evidence" value="ECO:0007669"/>
    <property type="project" value="TreeGrafter"/>
</dbReference>
<keyword evidence="2" id="KW-0067">ATP-binding</keyword>
<keyword evidence="1" id="KW-0547">Nucleotide-binding</keyword>
<dbReference type="GO" id="GO:0030687">
    <property type="term" value="C:preribosome, large subunit precursor"/>
    <property type="evidence" value="ECO:0007669"/>
    <property type="project" value="TreeGrafter"/>
</dbReference>
<evidence type="ECO:0000313" key="3">
    <source>
        <dbReference type="Ensembl" id="ENSCSRP00000021134.1"/>
    </source>
</evidence>
<dbReference type="Ensembl" id="ENSCSRT00000022071.1">
    <property type="protein sequence ID" value="ENSCSRP00000021134.1"/>
    <property type="gene ID" value="ENSCSRG00000015967.1"/>
</dbReference>
<protein>
    <recommendedName>
        <fullName evidence="5">Midasin AAA ATPase 1</fullName>
    </recommendedName>
</protein>
<name>A0A8C3T0K3_CHESE</name>
<dbReference type="GO" id="GO:0005524">
    <property type="term" value="F:ATP binding"/>
    <property type="evidence" value="ECO:0007669"/>
    <property type="project" value="UniProtKB-KW"/>
</dbReference>
<dbReference type="GO" id="GO:0000055">
    <property type="term" value="P:ribosomal large subunit export from nucleus"/>
    <property type="evidence" value="ECO:0007669"/>
    <property type="project" value="TreeGrafter"/>
</dbReference>
<dbReference type="PANTHER" id="PTHR48103">
    <property type="entry name" value="MIDASIN-RELATED"/>
    <property type="match status" value="1"/>
</dbReference>
<evidence type="ECO:0000256" key="2">
    <source>
        <dbReference type="ARBA" id="ARBA00022840"/>
    </source>
</evidence>
<sequence length="507" mass="57685">TQLKMGKTLPLTLQDLQKVMQSTNSESLRFSAVQMDAYWTDEIEVLSTSVELFIEKASNQDWMLRVRWLNHLTKNLPQVLDSVCTQLEAGAASLNSFYSSPLSAGISNVIKLLQPNMTDEHVMPLDPRWNMQLLNIIRNSMNFDTEVEHTDQLFVLLMSVANRALLFLDREKRSYTEKNLITSKKLRTSALRMSLEFHKDPGSYNSLPHAIVANLAAFFELWDAFMLHWVKSSQVTLTDDNIFYCLLWRDRFWAASDTLTVDSPGLALLSLHWHWVVKHLINRIPQMLTGHEQHKVSKEIQSVSQQIQSCLASPAGISVGVKKLQKSLGRPLPFKDKVVVESVAQLKELSKALNILEMRSAFGESRWQDEICCLKTAATGLEIKKALLRAKGLVLRANHLEDVNPGELRTFVNLQCSHLKAGGVTIGHSEEIHTEDTVSNQLDSASLIQLCSSIQLWPAMEYLAVLWQYKLTADWKSRLSFMKFRICCAKHDTVVPLLQLHCYLFLH</sequence>
<evidence type="ECO:0000256" key="1">
    <source>
        <dbReference type="ARBA" id="ARBA00022741"/>
    </source>
</evidence>
<dbReference type="Proteomes" id="UP000694403">
    <property type="component" value="Unplaced"/>
</dbReference>
<evidence type="ECO:0000313" key="4">
    <source>
        <dbReference type="Proteomes" id="UP000694403"/>
    </source>
</evidence>
<organism evidence="3 4">
    <name type="scientific">Chelydra serpentina</name>
    <name type="common">Snapping turtle</name>
    <name type="synonym">Testudo serpentina</name>
    <dbReference type="NCBI Taxonomy" id="8475"/>
    <lineage>
        <taxon>Eukaryota</taxon>
        <taxon>Metazoa</taxon>
        <taxon>Chordata</taxon>
        <taxon>Craniata</taxon>
        <taxon>Vertebrata</taxon>
        <taxon>Euteleostomi</taxon>
        <taxon>Archelosauria</taxon>
        <taxon>Testudinata</taxon>
        <taxon>Testudines</taxon>
        <taxon>Cryptodira</taxon>
        <taxon>Durocryptodira</taxon>
        <taxon>Americhelydia</taxon>
        <taxon>Chelydroidea</taxon>
        <taxon>Chelydridae</taxon>
        <taxon>Chelydra</taxon>
    </lineage>
</organism>
<dbReference type="AlphaFoldDB" id="A0A8C3T0K3"/>
<reference evidence="3" key="1">
    <citation type="submission" date="2025-08" db="UniProtKB">
        <authorList>
            <consortium name="Ensembl"/>
        </authorList>
    </citation>
    <scope>IDENTIFICATION</scope>
</reference>
<dbReference type="GO" id="GO:0005634">
    <property type="term" value="C:nucleus"/>
    <property type="evidence" value="ECO:0007669"/>
    <property type="project" value="TreeGrafter"/>
</dbReference>
<accession>A0A8C3T0K3</accession>
<keyword evidence="4" id="KW-1185">Reference proteome</keyword>
<dbReference type="PANTHER" id="PTHR48103:SF2">
    <property type="entry name" value="MIDASIN"/>
    <property type="match status" value="1"/>
</dbReference>
<evidence type="ECO:0008006" key="5">
    <source>
        <dbReference type="Google" id="ProtNLM"/>
    </source>
</evidence>
<proteinExistence type="predicted"/>
<reference evidence="3" key="2">
    <citation type="submission" date="2025-09" db="UniProtKB">
        <authorList>
            <consortium name="Ensembl"/>
        </authorList>
    </citation>
    <scope>IDENTIFICATION</scope>
</reference>